<organism evidence="1 2">
    <name type="scientific">Leucogyrophana mollusca</name>
    <dbReference type="NCBI Taxonomy" id="85980"/>
    <lineage>
        <taxon>Eukaryota</taxon>
        <taxon>Fungi</taxon>
        <taxon>Dikarya</taxon>
        <taxon>Basidiomycota</taxon>
        <taxon>Agaricomycotina</taxon>
        <taxon>Agaricomycetes</taxon>
        <taxon>Agaricomycetidae</taxon>
        <taxon>Boletales</taxon>
        <taxon>Boletales incertae sedis</taxon>
        <taxon>Leucogyrophana</taxon>
    </lineage>
</organism>
<comment type="caution">
    <text evidence="1">The sequence shown here is derived from an EMBL/GenBank/DDBJ whole genome shotgun (WGS) entry which is preliminary data.</text>
</comment>
<evidence type="ECO:0000313" key="2">
    <source>
        <dbReference type="Proteomes" id="UP000790709"/>
    </source>
</evidence>
<protein>
    <submittedName>
        <fullName evidence="1">Uncharacterized protein</fullName>
    </submittedName>
</protein>
<dbReference type="Proteomes" id="UP000790709">
    <property type="component" value="Unassembled WGS sequence"/>
</dbReference>
<keyword evidence="2" id="KW-1185">Reference proteome</keyword>
<accession>A0ACB8C0I6</accession>
<evidence type="ECO:0000313" key="1">
    <source>
        <dbReference type="EMBL" id="KAH7930646.1"/>
    </source>
</evidence>
<proteinExistence type="predicted"/>
<reference evidence="1" key="1">
    <citation type="journal article" date="2021" name="New Phytol.">
        <title>Evolutionary innovations through gain and loss of genes in the ectomycorrhizal Boletales.</title>
        <authorList>
            <person name="Wu G."/>
            <person name="Miyauchi S."/>
            <person name="Morin E."/>
            <person name="Kuo A."/>
            <person name="Drula E."/>
            <person name="Varga T."/>
            <person name="Kohler A."/>
            <person name="Feng B."/>
            <person name="Cao Y."/>
            <person name="Lipzen A."/>
            <person name="Daum C."/>
            <person name="Hundley H."/>
            <person name="Pangilinan J."/>
            <person name="Johnson J."/>
            <person name="Barry K."/>
            <person name="LaButti K."/>
            <person name="Ng V."/>
            <person name="Ahrendt S."/>
            <person name="Min B."/>
            <person name="Choi I.G."/>
            <person name="Park H."/>
            <person name="Plett J.M."/>
            <person name="Magnuson J."/>
            <person name="Spatafora J.W."/>
            <person name="Nagy L.G."/>
            <person name="Henrissat B."/>
            <person name="Grigoriev I.V."/>
            <person name="Yang Z.L."/>
            <person name="Xu J."/>
            <person name="Martin F.M."/>
        </authorList>
    </citation>
    <scope>NUCLEOTIDE SEQUENCE</scope>
    <source>
        <strain evidence="1">KUC20120723A-06</strain>
    </source>
</reference>
<gene>
    <name evidence="1" type="ORF">BV22DRAFT_44216</name>
</gene>
<dbReference type="EMBL" id="MU266330">
    <property type="protein sequence ID" value="KAH7930646.1"/>
    <property type="molecule type" value="Genomic_DNA"/>
</dbReference>
<sequence>MANHALFVSVYLVLLCGIGGTVKGAQPHHDGSSFNDLSAGKSLISPFLYALADRVFHQIVFCYAHKRDMTRALRNGSHCESLLSELPNDIWPRA</sequence>
<name>A0ACB8C0I6_9AGAM</name>